<dbReference type="RefSeq" id="WP_163947616.1">
    <property type="nucleotide sequence ID" value="NZ_JAAIKC010000004.1"/>
</dbReference>
<sequence>MVRIYFPSIQIDAIAESSSVNKGTNRIIGRRHSLKSNQGLGEMKGEHNVIIGGKYLVQDEDVLDVFQTKRKS</sequence>
<accession>A0A6G3ZZS2</accession>
<dbReference type="EMBL" id="JAAIKC010000004">
    <property type="protein sequence ID" value="NEW07184.1"/>
    <property type="molecule type" value="Genomic_DNA"/>
</dbReference>
<name>A0A6G3ZZS2_9BACL</name>
<reference evidence="1" key="1">
    <citation type="submission" date="2020-02" db="EMBL/GenBank/DDBJ databases">
        <authorList>
            <person name="Shen X.-R."/>
            <person name="Zhang Y.-X."/>
        </authorList>
    </citation>
    <scope>NUCLEOTIDE SEQUENCE</scope>
    <source>
        <strain evidence="1">SYP-B3998</strain>
    </source>
</reference>
<evidence type="ECO:0000313" key="1">
    <source>
        <dbReference type="EMBL" id="NEW07184.1"/>
    </source>
</evidence>
<comment type="caution">
    <text evidence="1">The sequence shown here is derived from an EMBL/GenBank/DDBJ whole genome shotgun (WGS) entry which is preliminary data.</text>
</comment>
<organism evidence="1">
    <name type="scientific">Paenibacillus sp. SYP-B3998</name>
    <dbReference type="NCBI Taxonomy" id="2678564"/>
    <lineage>
        <taxon>Bacteria</taxon>
        <taxon>Bacillati</taxon>
        <taxon>Bacillota</taxon>
        <taxon>Bacilli</taxon>
        <taxon>Bacillales</taxon>
        <taxon>Paenibacillaceae</taxon>
        <taxon>Paenibacillus</taxon>
    </lineage>
</organism>
<proteinExistence type="predicted"/>
<dbReference type="AlphaFoldDB" id="A0A6G3ZZS2"/>
<gene>
    <name evidence="1" type="ORF">GK047_14340</name>
</gene>
<protein>
    <submittedName>
        <fullName evidence="1">Uncharacterized protein</fullName>
    </submittedName>
</protein>